<evidence type="ECO:0000259" key="4">
    <source>
        <dbReference type="SMART" id="SM00822"/>
    </source>
</evidence>
<evidence type="ECO:0000256" key="1">
    <source>
        <dbReference type="ARBA" id="ARBA00006484"/>
    </source>
</evidence>
<dbReference type="InterPro" id="IPR036291">
    <property type="entry name" value="NAD(P)-bd_dom_sf"/>
</dbReference>
<evidence type="ECO:0000313" key="5">
    <source>
        <dbReference type="EMBL" id="KAF2491705.1"/>
    </source>
</evidence>
<organism evidence="5 6">
    <name type="scientific">Lophium mytilinum</name>
    <dbReference type="NCBI Taxonomy" id="390894"/>
    <lineage>
        <taxon>Eukaryota</taxon>
        <taxon>Fungi</taxon>
        <taxon>Dikarya</taxon>
        <taxon>Ascomycota</taxon>
        <taxon>Pezizomycotina</taxon>
        <taxon>Dothideomycetes</taxon>
        <taxon>Pleosporomycetidae</taxon>
        <taxon>Mytilinidiales</taxon>
        <taxon>Mytilinidiaceae</taxon>
        <taxon>Lophium</taxon>
    </lineage>
</organism>
<sequence length="263" mass="27500">MSPIEPQKALVGKTAIVTGSSRGIGAGIAIELGRRGANVVINYTSPRGATAAQQVVKTLESGGSKVASVQANVAVVSDLQKLVDAALSISENKKIDILIHNAGSGDDCYLADMTEDFYKKQSDINLKAPIFLTHLCLPHLAQGGRIILLTSVSARLGVPQQTVYAATKAALESCCKVWATELGRKHGVTVNCVAPGPVATDMWWDSDPALLADFQPIIDSTPAAARVGEVADIVPVVLFLCSEESRWVTGSVLSASGGMTFIG</sequence>
<keyword evidence="3" id="KW-0560">Oxidoreductase</keyword>
<evidence type="ECO:0000313" key="6">
    <source>
        <dbReference type="Proteomes" id="UP000799750"/>
    </source>
</evidence>
<dbReference type="Gene3D" id="3.40.50.720">
    <property type="entry name" value="NAD(P)-binding Rossmann-like Domain"/>
    <property type="match status" value="1"/>
</dbReference>
<dbReference type="InterPro" id="IPR057326">
    <property type="entry name" value="KR_dom"/>
</dbReference>
<dbReference type="PANTHER" id="PTHR48107:SF7">
    <property type="entry name" value="RE15974P"/>
    <property type="match status" value="1"/>
</dbReference>
<dbReference type="GO" id="GO:0016614">
    <property type="term" value="F:oxidoreductase activity, acting on CH-OH group of donors"/>
    <property type="evidence" value="ECO:0007669"/>
    <property type="project" value="UniProtKB-ARBA"/>
</dbReference>
<dbReference type="EMBL" id="MU004195">
    <property type="protein sequence ID" value="KAF2491705.1"/>
    <property type="molecule type" value="Genomic_DNA"/>
</dbReference>
<dbReference type="AlphaFoldDB" id="A0A6A6QH09"/>
<evidence type="ECO:0000256" key="2">
    <source>
        <dbReference type="ARBA" id="ARBA00022857"/>
    </source>
</evidence>
<name>A0A6A6QH09_9PEZI</name>
<dbReference type="InterPro" id="IPR002347">
    <property type="entry name" value="SDR_fam"/>
</dbReference>
<dbReference type="OrthoDB" id="47007at2759"/>
<feature type="domain" description="Ketoreductase" evidence="4">
    <location>
        <begin position="13"/>
        <end position="196"/>
    </location>
</feature>
<accession>A0A6A6QH09</accession>
<keyword evidence="6" id="KW-1185">Reference proteome</keyword>
<dbReference type="PRINTS" id="PR00080">
    <property type="entry name" value="SDRFAMILY"/>
</dbReference>
<dbReference type="SUPFAM" id="SSF51735">
    <property type="entry name" value="NAD(P)-binding Rossmann-fold domains"/>
    <property type="match status" value="1"/>
</dbReference>
<dbReference type="SMART" id="SM00822">
    <property type="entry name" value="PKS_KR"/>
    <property type="match status" value="1"/>
</dbReference>
<protein>
    <submittedName>
        <fullName evidence="5">NAD(P)-binding protein</fullName>
    </submittedName>
</protein>
<proteinExistence type="inferred from homology"/>
<reference evidence="5" key="1">
    <citation type="journal article" date="2020" name="Stud. Mycol.">
        <title>101 Dothideomycetes genomes: a test case for predicting lifestyles and emergence of pathogens.</title>
        <authorList>
            <person name="Haridas S."/>
            <person name="Albert R."/>
            <person name="Binder M."/>
            <person name="Bloem J."/>
            <person name="Labutti K."/>
            <person name="Salamov A."/>
            <person name="Andreopoulos B."/>
            <person name="Baker S."/>
            <person name="Barry K."/>
            <person name="Bills G."/>
            <person name="Bluhm B."/>
            <person name="Cannon C."/>
            <person name="Castanera R."/>
            <person name="Culley D."/>
            <person name="Daum C."/>
            <person name="Ezra D."/>
            <person name="Gonzalez J."/>
            <person name="Henrissat B."/>
            <person name="Kuo A."/>
            <person name="Liang C."/>
            <person name="Lipzen A."/>
            <person name="Lutzoni F."/>
            <person name="Magnuson J."/>
            <person name="Mondo S."/>
            <person name="Nolan M."/>
            <person name="Ohm R."/>
            <person name="Pangilinan J."/>
            <person name="Park H.-J."/>
            <person name="Ramirez L."/>
            <person name="Alfaro M."/>
            <person name="Sun H."/>
            <person name="Tritt A."/>
            <person name="Yoshinaga Y."/>
            <person name="Zwiers L.-H."/>
            <person name="Turgeon B."/>
            <person name="Goodwin S."/>
            <person name="Spatafora J."/>
            <person name="Crous P."/>
            <person name="Grigoriev I."/>
        </authorList>
    </citation>
    <scope>NUCLEOTIDE SEQUENCE</scope>
    <source>
        <strain evidence="5">CBS 269.34</strain>
    </source>
</reference>
<evidence type="ECO:0000256" key="3">
    <source>
        <dbReference type="ARBA" id="ARBA00023002"/>
    </source>
</evidence>
<dbReference type="PANTHER" id="PTHR48107">
    <property type="entry name" value="NADPH-DEPENDENT ALDEHYDE REDUCTASE-LIKE PROTEIN, CHLOROPLASTIC-RELATED"/>
    <property type="match status" value="1"/>
</dbReference>
<keyword evidence="2" id="KW-0521">NADP</keyword>
<dbReference type="Proteomes" id="UP000799750">
    <property type="component" value="Unassembled WGS sequence"/>
</dbReference>
<dbReference type="Pfam" id="PF13561">
    <property type="entry name" value="adh_short_C2"/>
    <property type="match status" value="1"/>
</dbReference>
<dbReference type="FunFam" id="3.40.50.720:FF:000374">
    <property type="entry name" value="3-oxoacyl-(Acyl-carrier-protein) reductase"/>
    <property type="match status" value="1"/>
</dbReference>
<gene>
    <name evidence="5" type="ORF">BU16DRAFT_552345</name>
</gene>
<dbReference type="PRINTS" id="PR00081">
    <property type="entry name" value="GDHRDH"/>
</dbReference>
<comment type="similarity">
    <text evidence="1">Belongs to the short-chain dehydrogenases/reductases (SDR) family.</text>
</comment>